<comment type="caution">
    <text evidence="2">The sequence shown here is derived from an EMBL/GenBank/DDBJ whole genome shotgun (WGS) entry which is preliminary data.</text>
</comment>
<gene>
    <name evidence="2" type="ORF">PGLA1383_LOCUS28160</name>
</gene>
<feature type="region of interest" description="Disordered" evidence="1">
    <location>
        <begin position="81"/>
        <end position="127"/>
    </location>
</feature>
<keyword evidence="3" id="KW-1185">Reference proteome</keyword>
<reference evidence="2" key="1">
    <citation type="submission" date="2021-02" db="EMBL/GenBank/DDBJ databases">
        <authorList>
            <person name="Dougan E. K."/>
            <person name="Rhodes N."/>
            <person name="Thang M."/>
            <person name="Chan C."/>
        </authorList>
    </citation>
    <scope>NUCLEOTIDE SEQUENCE</scope>
</reference>
<dbReference type="AlphaFoldDB" id="A0A813FCY4"/>
<accession>A0A813FCY4</accession>
<evidence type="ECO:0000256" key="1">
    <source>
        <dbReference type="SAM" id="MobiDB-lite"/>
    </source>
</evidence>
<evidence type="ECO:0000313" key="2">
    <source>
        <dbReference type="EMBL" id="CAE8610333.1"/>
    </source>
</evidence>
<protein>
    <submittedName>
        <fullName evidence="2">Uncharacterized protein</fullName>
    </submittedName>
</protein>
<dbReference type="Proteomes" id="UP000654075">
    <property type="component" value="Unassembled WGS sequence"/>
</dbReference>
<dbReference type="EMBL" id="CAJNNV010024630">
    <property type="protein sequence ID" value="CAE8610333.1"/>
    <property type="molecule type" value="Genomic_DNA"/>
</dbReference>
<organism evidence="2 3">
    <name type="scientific">Polarella glacialis</name>
    <name type="common">Dinoflagellate</name>
    <dbReference type="NCBI Taxonomy" id="89957"/>
    <lineage>
        <taxon>Eukaryota</taxon>
        <taxon>Sar</taxon>
        <taxon>Alveolata</taxon>
        <taxon>Dinophyceae</taxon>
        <taxon>Suessiales</taxon>
        <taxon>Suessiaceae</taxon>
        <taxon>Polarella</taxon>
    </lineage>
</organism>
<feature type="compositionally biased region" description="Polar residues" evidence="1">
    <location>
        <begin position="114"/>
        <end position="125"/>
    </location>
</feature>
<proteinExistence type="predicted"/>
<name>A0A813FCY4_POLGL</name>
<evidence type="ECO:0000313" key="3">
    <source>
        <dbReference type="Proteomes" id="UP000654075"/>
    </source>
</evidence>
<sequence length="212" mass="23426">ALAALRVPKEDLRNKPVEKELLKAAKKGVRDFCLWRSCGKVEGLDSRKSLVRQFVAATQETACDENTVSQLTKSWERITEQLAGGPAPRPRGGSPARRRPRQAGAEDEAEEAPQTATAVVASNSHSHGDQDAELPAYITIPALVAPLWTLDNGGGCRSLALRSLRQLCSACRRQGWKAKPCQLMTGNPWLSWTWFYIGQSRLSTRSTKLRKF</sequence>
<feature type="non-terminal residue" evidence="2">
    <location>
        <position position="1"/>
    </location>
</feature>
<feature type="compositionally biased region" description="Low complexity" evidence="1">
    <location>
        <begin position="83"/>
        <end position="95"/>
    </location>
</feature>